<protein>
    <recommendedName>
        <fullName evidence="2">Peptidase C14 caspase domain-containing protein</fullName>
    </recommendedName>
</protein>
<dbReference type="Gene3D" id="3.40.50.1460">
    <property type="match status" value="1"/>
</dbReference>
<dbReference type="PANTHER" id="PTHR48104:SF30">
    <property type="entry name" value="METACASPASE-1"/>
    <property type="match status" value="1"/>
</dbReference>
<dbReference type="GO" id="GO:0006508">
    <property type="term" value="P:proteolysis"/>
    <property type="evidence" value="ECO:0007669"/>
    <property type="project" value="InterPro"/>
</dbReference>
<dbReference type="OrthoDB" id="2797073at2759"/>
<dbReference type="GO" id="GO:0004197">
    <property type="term" value="F:cysteine-type endopeptidase activity"/>
    <property type="evidence" value="ECO:0007669"/>
    <property type="project" value="InterPro"/>
</dbReference>
<dbReference type="Proteomes" id="UP000308730">
    <property type="component" value="Unassembled WGS sequence"/>
</dbReference>
<name>A0A4S4LZK9_9APHY</name>
<sequence length="250" mass="27748">MPDLWAFVVSIETYAHPDWPRVKGATNDGNRTVAYLQTDRNVPTSHILRIQDAQATRHEIIAAFKRHLVDNPEIKHGDAILFHYSGHGSRSPAPKNWPVIEEGGDEEGGDETKGPKLEMITPYDESTLDENGTVICGIPDRTLGVLLDLVSERHGDNVTVVLDCCHSGSGTRGESEEENPFQARGLDPSLVTPLREDVDKHLWDMEVLERRKPRKGAFTGRRAKSHVLMAACGQYEEALGDTRSGLLTTY</sequence>
<evidence type="ECO:0000313" key="3">
    <source>
        <dbReference type="EMBL" id="THH18104.1"/>
    </source>
</evidence>
<proteinExistence type="inferred from homology"/>
<accession>A0A4S4LZK9</accession>
<evidence type="ECO:0000256" key="1">
    <source>
        <dbReference type="ARBA" id="ARBA00009005"/>
    </source>
</evidence>
<organism evidence="3 4">
    <name type="scientific">Antrodiella citrinella</name>
    <dbReference type="NCBI Taxonomy" id="2447956"/>
    <lineage>
        <taxon>Eukaryota</taxon>
        <taxon>Fungi</taxon>
        <taxon>Dikarya</taxon>
        <taxon>Basidiomycota</taxon>
        <taxon>Agaricomycotina</taxon>
        <taxon>Agaricomycetes</taxon>
        <taxon>Polyporales</taxon>
        <taxon>Steccherinaceae</taxon>
        <taxon>Antrodiella</taxon>
    </lineage>
</organism>
<comment type="caution">
    <text evidence="3">The sequence shown here is derived from an EMBL/GenBank/DDBJ whole genome shotgun (WGS) entry which is preliminary data.</text>
</comment>
<reference evidence="3 4" key="1">
    <citation type="submission" date="2019-02" db="EMBL/GenBank/DDBJ databases">
        <title>Genome sequencing of the rare red list fungi Antrodiella citrinella (Flaviporus citrinellus).</title>
        <authorList>
            <person name="Buettner E."/>
            <person name="Kellner H."/>
        </authorList>
    </citation>
    <scope>NUCLEOTIDE SEQUENCE [LARGE SCALE GENOMIC DNA]</scope>
    <source>
        <strain evidence="3 4">DSM 108506</strain>
    </source>
</reference>
<gene>
    <name evidence="3" type="ORF">EUX98_g9012</name>
</gene>
<dbReference type="AlphaFoldDB" id="A0A4S4LZK9"/>
<dbReference type="PANTHER" id="PTHR48104">
    <property type="entry name" value="METACASPASE-4"/>
    <property type="match status" value="1"/>
</dbReference>
<feature type="domain" description="Peptidase C14 caspase" evidence="2">
    <location>
        <begin position="5"/>
        <end position="234"/>
    </location>
</feature>
<dbReference type="InterPro" id="IPR011600">
    <property type="entry name" value="Pept_C14_caspase"/>
</dbReference>
<dbReference type="Pfam" id="PF00656">
    <property type="entry name" value="Peptidase_C14"/>
    <property type="match status" value="1"/>
</dbReference>
<dbReference type="GO" id="GO:0005737">
    <property type="term" value="C:cytoplasm"/>
    <property type="evidence" value="ECO:0007669"/>
    <property type="project" value="TreeGrafter"/>
</dbReference>
<dbReference type="InterPro" id="IPR050452">
    <property type="entry name" value="Metacaspase"/>
</dbReference>
<evidence type="ECO:0000313" key="4">
    <source>
        <dbReference type="Proteomes" id="UP000308730"/>
    </source>
</evidence>
<evidence type="ECO:0000259" key="2">
    <source>
        <dbReference type="Pfam" id="PF00656"/>
    </source>
</evidence>
<dbReference type="EMBL" id="SGPM01000610">
    <property type="protein sequence ID" value="THH18104.1"/>
    <property type="molecule type" value="Genomic_DNA"/>
</dbReference>
<keyword evidence="4" id="KW-1185">Reference proteome</keyword>
<comment type="similarity">
    <text evidence="1">Belongs to the peptidase C14B family.</text>
</comment>